<evidence type="ECO:0000256" key="1">
    <source>
        <dbReference type="ARBA" id="ARBA00004123"/>
    </source>
</evidence>
<feature type="compositionally biased region" description="Low complexity" evidence="2">
    <location>
        <begin position="106"/>
        <end position="126"/>
    </location>
</feature>
<evidence type="ECO:0000313" key="5">
    <source>
        <dbReference type="Proteomes" id="UP001152888"/>
    </source>
</evidence>
<dbReference type="SUPFAM" id="SSF46689">
    <property type="entry name" value="Homeodomain-like"/>
    <property type="match status" value="1"/>
</dbReference>
<evidence type="ECO:0000313" key="4">
    <source>
        <dbReference type="EMBL" id="CAH1961578.1"/>
    </source>
</evidence>
<comment type="caution">
    <text evidence="4">The sequence shown here is derived from an EMBL/GenBank/DDBJ whole genome shotgun (WGS) entry which is preliminary data.</text>
</comment>
<reference evidence="4" key="1">
    <citation type="submission" date="2022-03" db="EMBL/GenBank/DDBJ databases">
        <authorList>
            <person name="Sayadi A."/>
        </authorList>
    </citation>
    <scope>NUCLEOTIDE SEQUENCE</scope>
</reference>
<feature type="domain" description="HTH psq-type" evidence="3">
    <location>
        <begin position="48"/>
        <end position="82"/>
    </location>
</feature>
<sequence>MQFRLTEQAFKKYLRVYQLRKYVGEGGARWGNEARWEWCEITDRGGWTEEQMKNAVLAVVENKMGYYLAAKSFEVPQTTLERKDQLPQANILQNPAESTNPRLNESNPNTSTQSSSTQSQSSSPQPGCSFWNTSQEEQIHSPSQNTSFALVSPKQLLPPPVTTKKNRIQTRKKGKTAVIKSSPYKEELEKELQEKQQKEQLKVKMNIDEERRKTENNRGKTKTEKKNSKIR</sequence>
<comment type="subcellular location">
    <subcellularLocation>
        <location evidence="1">Nucleus</location>
    </subcellularLocation>
</comment>
<feature type="compositionally biased region" description="Polar residues" evidence="2">
    <location>
        <begin position="93"/>
        <end position="105"/>
    </location>
</feature>
<dbReference type="InterPro" id="IPR009057">
    <property type="entry name" value="Homeodomain-like_sf"/>
</dbReference>
<dbReference type="InterPro" id="IPR007889">
    <property type="entry name" value="HTH_Psq"/>
</dbReference>
<accession>A0A9P0JVD0</accession>
<proteinExistence type="predicted"/>
<evidence type="ECO:0000259" key="3">
    <source>
        <dbReference type="Pfam" id="PF05225"/>
    </source>
</evidence>
<evidence type="ECO:0000256" key="2">
    <source>
        <dbReference type="SAM" id="MobiDB-lite"/>
    </source>
</evidence>
<feature type="compositionally biased region" description="Polar residues" evidence="2">
    <location>
        <begin position="130"/>
        <end position="149"/>
    </location>
</feature>
<dbReference type="Pfam" id="PF05225">
    <property type="entry name" value="HTH_psq"/>
    <property type="match status" value="1"/>
</dbReference>
<dbReference type="Gene3D" id="1.10.10.60">
    <property type="entry name" value="Homeodomain-like"/>
    <property type="match status" value="1"/>
</dbReference>
<dbReference type="AlphaFoldDB" id="A0A9P0JVD0"/>
<name>A0A9P0JVD0_ACAOB</name>
<dbReference type="GO" id="GO:0005634">
    <property type="term" value="C:nucleus"/>
    <property type="evidence" value="ECO:0007669"/>
    <property type="project" value="UniProtKB-SubCell"/>
</dbReference>
<protein>
    <recommendedName>
        <fullName evidence="3">HTH psq-type domain-containing protein</fullName>
    </recommendedName>
</protein>
<dbReference type="GO" id="GO:0003677">
    <property type="term" value="F:DNA binding"/>
    <property type="evidence" value="ECO:0007669"/>
    <property type="project" value="InterPro"/>
</dbReference>
<gene>
    <name evidence="4" type="ORF">ACAOBT_LOCUS4222</name>
</gene>
<dbReference type="OrthoDB" id="6115549at2759"/>
<dbReference type="Proteomes" id="UP001152888">
    <property type="component" value="Unassembled WGS sequence"/>
</dbReference>
<keyword evidence="5" id="KW-1185">Reference proteome</keyword>
<organism evidence="4 5">
    <name type="scientific">Acanthoscelides obtectus</name>
    <name type="common">Bean weevil</name>
    <name type="synonym">Bruchus obtectus</name>
    <dbReference type="NCBI Taxonomy" id="200917"/>
    <lineage>
        <taxon>Eukaryota</taxon>
        <taxon>Metazoa</taxon>
        <taxon>Ecdysozoa</taxon>
        <taxon>Arthropoda</taxon>
        <taxon>Hexapoda</taxon>
        <taxon>Insecta</taxon>
        <taxon>Pterygota</taxon>
        <taxon>Neoptera</taxon>
        <taxon>Endopterygota</taxon>
        <taxon>Coleoptera</taxon>
        <taxon>Polyphaga</taxon>
        <taxon>Cucujiformia</taxon>
        <taxon>Chrysomeloidea</taxon>
        <taxon>Chrysomelidae</taxon>
        <taxon>Bruchinae</taxon>
        <taxon>Bruchini</taxon>
        <taxon>Acanthoscelides</taxon>
    </lineage>
</organism>
<dbReference type="EMBL" id="CAKOFQ010006696">
    <property type="protein sequence ID" value="CAH1961578.1"/>
    <property type="molecule type" value="Genomic_DNA"/>
</dbReference>
<feature type="compositionally biased region" description="Basic and acidic residues" evidence="2">
    <location>
        <begin position="183"/>
        <end position="231"/>
    </location>
</feature>
<feature type="compositionally biased region" description="Basic residues" evidence="2">
    <location>
        <begin position="164"/>
        <end position="175"/>
    </location>
</feature>
<feature type="region of interest" description="Disordered" evidence="2">
    <location>
        <begin position="93"/>
        <end position="231"/>
    </location>
</feature>